<protein>
    <recommendedName>
        <fullName evidence="22">Zinc finger protein BRUTUS</fullName>
    </recommendedName>
</protein>
<evidence type="ECO:0000259" key="18">
    <source>
        <dbReference type="PROSITE" id="PS51266"/>
    </source>
</evidence>
<dbReference type="GO" id="GO:0098711">
    <property type="term" value="P:iron ion import across plasma membrane"/>
    <property type="evidence" value="ECO:0007669"/>
    <property type="project" value="UniProtKB-ARBA"/>
</dbReference>
<dbReference type="InterPro" id="IPR017921">
    <property type="entry name" value="Znf_CTCHY"/>
</dbReference>
<evidence type="ECO:0000256" key="12">
    <source>
        <dbReference type="ARBA" id="ARBA00023242"/>
    </source>
</evidence>
<dbReference type="InterPro" id="IPR008913">
    <property type="entry name" value="Znf_CHY"/>
</dbReference>
<dbReference type="FunFam" id="1.20.120.520:FF:000009">
    <property type="entry name" value="Zinc finger protein BRUTUS"/>
    <property type="match status" value="1"/>
</dbReference>
<dbReference type="OrthoDB" id="411372at2759"/>
<evidence type="ECO:0000256" key="5">
    <source>
        <dbReference type="ARBA" id="ARBA00022723"/>
    </source>
</evidence>
<dbReference type="Pfam" id="PF05495">
    <property type="entry name" value="zf-CHY"/>
    <property type="match status" value="1"/>
</dbReference>
<comment type="caution">
    <text evidence="20">The sequence shown here is derived from an EMBL/GenBank/DDBJ whole genome shotgun (WGS) entry which is preliminary data.</text>
</comment>
<dbReference type="SUPFAM" id="SSF161245">
    <property type="entry name" value="Zinc hairpin stack"/>
    <property type="match status" value="1"/>
</dbReference>
<dbReference type="GO" id="GO:0061630">
    <property type="term" value="F:ubiquitin protein ligase activity"/>
    <property type="evidence" value="ECO:0007669"/>
    <property type="project" value="UniProtKB-ARBA"/>
</dbReference>
<comment type="pathway">
    <text evidence="3">Protein modification; protein ubiquitination.</text>
</comment>
<keyword evidence="8" id="KW-0862">Zinc</keyword>
<evidence type="ECO:0000256" key="6">
    <source>
        <dbReference type="ARBA" id="ARBA00022771"/>
    </source>
</evidence>
<feature type="region of interest" description="Disordered" evidence="16">
    <location>
        <begin position="1026"/>
        <end position="1046"/>
    </location>
</feature>
<evidence type="ECO:0000256" key="11">
    <source>
        <dbReference type="ARBA" id="ARBA00023136"/>
    </source>
</evidence>
<dbReference type="Pfam" id="PF14599">
    <property type="entry name" value="zinc_ribbon_6"/>
    <property type="match status" value="1"/>
</dbReference>
<proteinExistence type="predicted"/>
<dbReference type="FunFam" id="3.30.40.10:FF:000208">
    <property type="entry name" value="Zinc finger protein-related isoform 1"/>
    <property type="match status" value="1"/>
</dbReference>
<evidence type="ECO:0000313" key="20">
    <source>
        <dbReference type="EMBL" id="KAG0575446.1"/>
    </source>
</evidence>
<comment type="subcellular location">
    <subcellularLocation>
        <location evidence="2">Membrane</location>
        <topology evidence="2">Single-pass membrane protein</topology>
    </subcellularLocation>
    <subcellularLocation>
        <location evidence="1">Nucleus</location>
    </subcellularLocation>
</comment>
<evidence type="ECO:0000256" key="15">
    <source>
        <dbReference type="PROSITE-ProRule" id="PRU00601"/>
    </source>
</evidence>
<evidence type="ECO:0000313" key="21">
    <source>
        <dbReference type="Proteomes" id="UP000822688"/>
    </source>
</evidence>
<reference evidence="20" key="1">
    <citation type="submission" date="2020-06" db="EMBL/GenBank/DDBJ databases">
        <title>WGS assembly of Ceratodon purpureus strain R40.</title>
        <authorList>
            <person name="Carey S.B."/>
            <person name="Jenkins J."/>
            <person name="Shu S."/>
            <person name="Lovell J.T."/>
            <person name="Sreedasyam A."/>
            <person name="Maumus F."/>
            <person name="Tiley G.P."/>
            <person name="Fernandez-Pozo N."/>
            <person name="Barry K."/>
            <person name="Chen C."/>
            <person name="Wang M."/>
            <person name="Lipzen A."/>
            <person name="Daum C."/>
            <person name="Saski C.A."/>
            <person name="Payton A.C."/>
            <person name="Mcbreen J.C."/>
            <person name="Conrad R.E."/>
            <person name="Kollar L.M."/>
            <person name="Olsson S."/>
            <person name="Huttunen S."/>
            <person name="Landis J.B."/>
            <person name="Wickett N.J."/>
            <person name="Johnson M.G."/>
            <person name="Rensing S.A."/>
            <person name="Grimwood J."/>
            <person name="Schmutz J."/>
            <person name="Mcdaniel S.F."/>
        </authorList>
    </citation>
    <scope>NUCLEOTIDE SEQUENCE</scope>
    <source>
        <strain evidence="20">R40</strain>
    </source>
</reference>
<keyword evidence="9" id="KW-1133">Transmembrane helix</keyword>
<dbReference type="GO" id="GO:0034756">
    <property type="term" value="P:regulation of iron ion transport"/>
    <property type="evidence" value="ECO:0007669"/>
    <property type="project" value="UniProtKB-ARBA"/>
</dbReference>
<feature type="domain" description="RING-type" evidence="17">
    <location>
        <begin position="1189"/>
        <end position="1231"/>
    </location>
</feature>
<comment type="function">
    <text evidence="13">Probable E3 ubiquitin-protein ligase that may regulate the response to iron deficiency and thus contributes to iron homeostasis.</text>
</comment>
<dbReference type="InterPro" id="IPR037275">
    <property type="entry name" value="Znf_CTCHY_sf"/>
</dbReference>
<dbReference type="Gene3D" id="1.20.120.520">
    <property type="entry name" value="nmb1532 protein domain like"/>
    <property type="match status" value="3"/>
</dbReference>
<dbReference type="Gene3D" id="3.30.40.10">
    <property type="entry name" value="Zinc/RING finger domain, C3HC4 (zinc finger)"/>
    <property type="match status" value="1"/>
</dbReference>
<dbReference type="Gene3D" id="2.20.28.10">
    <property type="match status" value="1"/>
</dbReference>
<dbReference type="GO" id="GO:0016020">
    <property type="term" value="C:membrane"/>
    <property type="evidence" value="ECO:0007669"/>
    <property type="project" value="UniProtKB-SubCell"/>
</dbReference>
<dbReference type="PROSITE" id="PS51266">
    <property type="entry name" value="ZF_CHY"/>
    <property type="match status" value="1"/>
</dbReference>
<dbReference type="EMBL" id="CM026425">
    <property type="protein sequence ID" value="KAG0575446.1"/>
    <property type="molecule type" value="Genomic_DNA"/>
</dbReference>
<keyword evidence="6 15" id="KW-0863">Zinc-finger</keyword>
<dbReference type="Pfam" id="PF13639">
    <property type="entry name" value="zf-RING_2"/>
    <property type="match status" value="1"/>
</dbReference>
<evidence type="ECO:0000256" key="3">
    <source>
        <dbReference type="ARBA" id="ARBA00004906"/>
    </source>
</evidence>
<keyword evidence="10" id="KW-0408">Iron</keyword>
<keyword evidence="21" id="KW-1185">Reference proteome</keyword>
<feature type="compositionally biased region" description="Basic and acidic residues" evidence="16">
    <location>
        <begin position="579"/>
        <end position="597"/>
    </location>
</feature>
<evidence type="ECO:0000256" key="8">
    <source>
        <dbReference type="ARBA" id="ARBA00022833"/>
    </source>
</evidence>
<dbReference type="InterPro" id="IPR039512">
    <property type="entry name" value="RCHY1_zinc-ribbon"/>
</dbReference>
<evidence type="ECO:0000256" key="10">
    <source>
        <dbReference type="ARBA" id="ARBA00023004"/>
    </source>
</evidence>
<dbReference type="CDD" id="cd16464">
    <property type="entry name" value="RING-H2_Pirh2-like"/>
    <property type="match status" value="1"/>
</dbReference>
<evidence type="ECO:0000256" key="14">
    <source>
        <dbReference type="ARBA" id="ARBA00063786"/>
    </source>
</evidence>
<keyword evidence="11" id="KW-0472">Membrane</keyword>
<keyword evidence="12" id="KW-0539">Nucleus</keyword>
<dbReference type="PANTHER" id="PTHR21319">
    <property type="entry name" value="RING FINGER AND CHY ZINC FINGER DOMAIN-CONTAINING PROTEIN 1"/>
    <property type="match status" value="1"/>
</dbReference>
<name>A0A8T0HX41_CERPU</name>
<keyword evidence="5" id="KW-0479">Metal-binding</keyword>
<dbReference type="Pfam" id="PF01814">
    <property type="entry name" value="Hemerythrin"/>
    <property type="match status" value="2"/>
</dbReference>
<keyword evidence="7" id="KW-0833">Ubl conjugation pathway</keyword>
<organism evidence="20 21">
    <name type="scientific">Ceratodon purpureus</name>
    <name type="common">Fire moss</name>
    <name type="synonym">Dicranum purpureum</name>
    <dbReference type="NCBI Taxonomy" id="3225"/>
    <lineage>
        <taxon>Eukaryota</taxon>
        <taxon>Viridiplantae</taxon>
        <taxon>Streptophyta</taxon>
        <taxon>Embryophyta</taxon>
        <taxon>Bryophyta</taxon>
        <taxon>Bryophytina</taxon>
        <taxon>Bryopsida</taxon>
        <taxon>Dicranidae</taxon>
        <taxon>Pseudoditrichales</taxon>
        <taxon>Ditrichaceae</taxon>
        <taxon>Ceratodon</taxon>
    </lineage>
</organism>
<dbReference type="PROSITE" id="PS51270">
    <property type="entry name" value="ZF_CTCHY"/>
    <property type="match status" value="1"/>
</dbReference>
<dbReference type="SMART" id="SM00184">
    <property type="entry name" value="RING"/>
    <property type="match status" value="1"/>
</dbReference>
<dbReference type="CDD" id="cd12108">
    <property type="entry name" value="Hr-like"/>
    <property type="match status" value="3"/>
</dbReference>
<comment type="subunit">
    <text evidence="14">Binds zinc and iron ions.</text>
</comment>
<dbReference type="InterPro" id="IPR012312">
    <property type="entry name" value="Hemerythrin-like"/>
</dbReference>
<dbReference type="PROSITE" id="PS50089">
    <property type="entry name" value="ZF_RING_2"/>
    <property type="match status" value="1"/>
</dbReference>
<accession>A0A8T0HX41</accession>
<sequence length="1295" mass="145118">MATSVAIPHSYRSVPTPLITSLGMGVSCVPLASPIIEFVYFHKAIRVEVDRLHRDALAVENGTEKDIQALIDRYRFLRTIYKHYCSAEDEVILPALDSRVKNVAHSYSLEHQVESNLFDQIACLLSAALTEEGKVASTLHSELVCCTQALHTTLCQHLAKEEEQVFPLLMQNFTYKEQAGLVWQFICSIPVNLMEKFLPWLASSLSDEERQQMVTVMCEVVPPEELLQQVVLAWLRGGNRAVDAFDIPKANTDAESAAWAAIDSRVAGDLAMSWALDRESSVIKEDLQSKSLKSGPLVSPLKELLYWHNAIRKELQEIAKEAAQIQSLGALSPAKLTAFIERSQFLADVCNFQSSVEDKLMCPTLHQKVQERVTYLMDHAEKDRRFEDVLRLLEGVQAAVNNSTTVAQLHRELCEKAELIVESIQQHLLEEEEVQVLRFTQSHSSIEEQRALLYQSLRVMPLKLLERVLPWLVAILSEDEAKEMLQNMRLAAPVEDIALVTLFSGWACKGHPQNLSSAGSIRCLSSSHSDECPVMRMKRSAGVETTNLQSGSTLPPPDLKQNSIEVGSVHGPDDPLETLDTRAPKRPRGGEMEERSGDSPVEVMKSSNRCGGASTCCAPGLGCGSISGRPSGPTLLPYTATSTSSSLNSGLFGWGNDKGPISDSGPKPIDHIFQFHKAIRKDLEYLDIESAKLADCDEDFLRQFQGRFQFLWGLYRAHSNAEDDIVFPALEAKEALHNVSHSYTIDHKQEEQLFKDIAEVLLELSTLYTLIENDYLETEMVQRRNLAGKLQRMCKSIRVSLDHHVSREEKELWPLFGVHFSIEEQDQIVGRIIGTTGAEVLQAMLPWVTTALTEDEQNIMMDTLRQATRNTMFDKWLRAWWKNNPASSGEAIESSEKQPVPSVGTNESLQMVVDYLSEGAVNTGETDVDENVSTAEASNHGIATHPGNCCTDDEDRQVVNMDKPASGHGNKDTVFKPGWRDIFRMNQKELEAAIRKVSSDSSLDPRRKAYLMQNLMTSRWIAAQQHVTHDTSTQEGDNPADIPGRRKSYRDEVNGVYGCEHYTRNCKLRAACCGSLFPCRFCHDEVSDHSMDRHATKEMMCMQCLQVQPVAAICSTPSCNGYSMARYFCNICKFFDNDNRDIYHCPSCNLCRVGKGLGIDFFHCMTCNSCMAMQLKEHKCLEKGLESNCPICNDFLFTSNTPVKALPCGHFMHSACFKTYTCSHYTCPICSKSVGDMVVYFGMLDALLAAEQLPDEYRNRYQDILCNDCEQKATAPFHWLYHKCGGCGSYNTRTI</sequence>
<evidence type="ECO:0000259" key="17">
    <source>
        <dbReference type="PROSITE" id="PS50089"/>
    </source>
</evidence>
<dbReference type="SUPFAM" id="SSF161219">
    <property type="entry name" value="CHY zinc finger-like"/>
    <property type="match status" value="1"/>
</dbReference>
<evidence type="ECO:0000256" key="13">
    <source>
        <dbReference type="ARBA" id="ARBA00053847"/>
    </source>
</evidence>
<feature type="compositionally biased region" description="Polar residues" evidence="16">
    <location>
        <begin position="543"/>
        <end position="553"/>
    </location>
</feature>
<dbReference type="GO" id="GO:0005634">
    <property type="term" value="C:nucleus"/>
    <property type="evidence" value="ECO:0007669"/>
    <property type="project" value="UniProtKB-SubCell"/>
</dbReference>
<evidence type="ECO:0000256" key="7">
    <source>
        <dbReference type="ARBA" id="ARBA00022786"/>
    </source>
</evidence>
<dbReference type="InterPro" id="IPR013083">
    <property type="entry name" value="Znf_RING/FYVE/PHD"/>
</dbReference>
<keyword evidence="4" id="KW-0812">Transmembrane</keyword>
<dbReference type="SUPFAM" id="SSF57850">
    <property type="entry name" value="RING/U-box"/>
    <property type="match status" value="1"/>
</dbReference>
<dbReference type="GO" id="GO:0008270">
    <property type="term" value="F:zinc ion binding"/>
    <property type="evidence" value="ECO:0007669"/>
    <property type="project" value="UniProtKB-KW"/>
</dbReference>
<feature type="region of interest" description="Disordered" evidence="16">
    <location>
        <begin position="541"/>
        <end position="605"/>
    </location>
</feature>
<evidence type="ECO:0000259" key="19">
    <source>
        <dbReference type="PROSITE" id="PS51270"/>
    </source>
</evidence>
<feature type="domain" description="CTCHY-type" evidence="19">
    <location>
        <begin position="1124"/>
        <end position="1188"/>
    </location>
</feature>
<evidence type="ECO:0000256" key="1">
    <source>
        <dbReference type="ARBA" id="ARBA00004123"/>
    </source>
</evidence>
<dbReference type="PANTHER" id="PTHR21319:SF0">
    <property type="entry name" value="AND RING FINGER DOMAIN PROTEIN, PUTATIVE (AFU_ORTHOLOGUE AFUA_1G08900)-RELATED"/>
    <property type="match status" value="1"/>
</dbReference>
<gene>
    <name evidence="20" type="ORF">KC19_5G004500</name>
</gene>
<dbReference type="InterPro" id="IPR037274">
    <property type="entry name" value="Znf_CHY_sf"/>
</dbReference>
<evidence type="ECO:0000256" key="2">
    <source>
        <dbReference type="ARBA" id="ARBA00004167"/>
    </source>
</evidence>
<evidence type="ECO:0000256" key="9">
    <source>
        <dbReference type="ARBA" id="ARBA00022989"/>
    </source>
</evidence>
<dbReference type="GO" id="GO:0006511">
    <property type="term" value="P:ubiquitin-dependent protein catabolic process"/>
    <property type="evidence" value="ECO:0007669"/>
    <property type="project" value="TreeGrafter"/>
</dbReference>
<feature type="domain" description="CHY-type" evidence="18">
    <location>
        <begin position="1052"/>
        <end position="1121"/>
    </location>
</feature>
<dbReference type="Proteomes" id="UP000822688">
    <property type="component" value="Chromosome 5"/>
</dbReference>
<dbReference type="InterPro" id="IPR001841">
    <property type="entry name" value="Znf_RING"/>
</dbReference>
<dbReference type="GO" id="GO:0016567">
    <property type="term" value="P:protein ubiquitination"/>
    <property type="evidence" value="ECO:0007669"/>
    <property type="project" value="TreeGrafter"/>
</dbReference>
<evidence type="ECO:0000256" key="4">
    <source>
        <dbReference type="ARBA" id="ARBA00022692"/>
    </source>
</evidence>
<evidence type="ECO:0000256" key="16">
    <source>
        <dbReference type="SAM" id="MobiDB-lite"/>
    </source>
</evidence>
<evidence type="ECO:0008006" key="22">
    <source>
        <dbReference type="Google" id="ProtNLM"/>
    </source>
</evidence>